<gene>
    <name evidence="7" type="primary">glxR</name>
    <name evidence="7" type="ORF">EsVE80_10990</name>
</gene>
<dbReference type="PANTHER" id="PTHR43060">
    <property type="entry name" value="3-HYDROXYISOBUTYRATE DEHYDROGENASE-LIKE 1, MITOCHONDRIAL-RELATED"/>
    <property type="match status" value="1"/>
</dbReference>
<dbReference type="SUPFAM" id="SSF48179">
    <property type="entry name" value="6-phosphogluconate dehydrogenase C-terminal domain-like"/>
    <property type="match status" value="1"/>
</dbReference>
<keyword evidence="8" id="KW-1185">Reference proteome</keyword>
<dbReference type="GO" id="GO:0016491">
    <property type="term" value="F:oxidoreductase activity"/>
    <property type="evidence" value="ECO:0007669"/>
    <property type="project" value="UniProtKB-KW"/>
</dbReference>
<evidence type="ECO:0000256" key="3">
    <source>
        <dbReference type="ARBA" id="ARBA00023027"/>
    </source>
</evidence>
<dbReference type="Gene3D" id="3.40.50.720">
    <property type="entry name" value="NAD(P)-binding Rossmann-like Domain"/>
    <property type="match status" value="1"/>
</dbReference>
<accession>A0A679IJZ9</accession>
<feature type="domain" description="3-hydroxyisobutyrate dehydrogenase-like NAD-binding" evidence="6">
    <location>
        <begin position="191"/>
        <end position="310"/>
    </location>
</feature>
<evidence type="ECO:0000259" key="6">
    <source>
        <dbReference type="Pfam" id="PF14833"/>
    </source>
</evidence>
<feature type="active site" evidence="4">
    <location>
        <position position="197"/>
    </location>
</feature>
<evidence type="ECO:0000256" key="2">
    <source>
        <dbReference type="ARBA" id="ARBA00023002"/>
    </source>
</evidence>
<dbReference type="GO" id="GO:0050661">
    <property type="term" value="F:NADP binding"/>
    <property type="evidence" value="ECO:0007669"/>
    <property type="project" value="InterPro"/>
</dbReference>
<dbReference type="EMBL" id="AP022822">
    <property type="protein sequence ID" value="BCA85576.1"/>
    <property type="molecule type" value="Genomic_DNA"/>
</dbReference>
<keyword evidence="2" id="KW-0560">Oxidoreductase</keyword>
<evidence type="ECO:0000313" key="8">
    <source>
        <dbReference type="Proteomes" id="UP000502998"/>
    </source>
</evidence>
<dbReference type="InterPro" id="IPR015815">
    <property type="entry name" value="HIBADH-related"/>
</dbReference>
<feature type="domain" description="6-phosphogluconate dehydrogenase NADP-binding" evidence="5">
    <location>
        <begin position="29"/>
        <end position="185"/>
    </location>
</feature>
<dbReference type="GO" id="GO:0051287">
    <property type="term" value="F:NAD binding"/>
    <property type="evidence" value="ECO:0007669"/>
    <property type="project" value="InterPro"/>
</dbReference>
<name>A0A679IJZ9_9ENTE</name>
<dbReference type="InterPro" id="IPR008927">
    <property type="entry name" value="6-PGluconate_DH-like_C_sf"/>
</dbReference>
<dbReference type="InterPro" id="IPR029154">
    <property type="entry name" value="HIBADH-like_NADP-bd"/>
</dbReference>
<dbReference type="Pfam" id="PF14833">
    <property type="entry name" value="NAD_binding_11"/>
    <property type="match status" value="1"/>
</dbReference>
<proteinExistence type="inferred from homology"/>
<dbReference type="KEGG" id="esg:EsVE80_10990"/>
<dbReference type="InterPro" id="IPR006115">
    <property type="entry name" value="6PGDH_NADP-bd"/>
</dbReference>
<dbReference type="Pfam" id="PF03446">
    <property type="entry name" value="NAD_binding_2"/>
    <property type="match status" value="1"/>
</dbReference>
<evidence type="ECO:0000256" key="1">
    <source>
        <dbReference type="ARBA" id="ARBA00009080"/>
    </source>
</evidence>
<dbReference type="Gene3D" id="1.10.1040.10">
    <property type="entry name" value="N-(1-d-carboxylethyl)-l-norvaline Dehydrogenase, domain 2"/>
    <property type="match status" value="1"/>
</dbReference>
<dbReference type="PIRSF" id="PIRSF000103">
    <property type="entry name" value="HIBADH"/>
    <property type="match status" value="1"/>
</dbReference>
<sequence length="314" mass="34146">MQEKITTLAYTKVVIFLRVSYVERMVKMKIGFIGIGVMGHSMVSHLMNAGNEAYVYNRTKSKANRIVEQGAIWKDTPQAVAESADVVFSIVGYPKDVEEIYYGENGIFSADVKGKILVDMTTSTPSLAEKIAKTALEKEAQALDAPVSGGDLGAKNATLTIMVGGGKEAYEKVLPLFQTIGKTYALHGGPGKGQHTKMANQIMIAGTMTGMTEMLVYGEAAGLDLAKVIETVGGGSAANWSLSNYAPRILKKDYTPGFFVKHFIKDLKIALNEAEKMKLDLPATKEATRLYELLAEKGYENDGTQALIKLWWGN</sequence>
<dbReference type="SUPFAM" id="SSF51735">
    <property type="entry name" value="NAD(P)-binding Rossmann-fold domains"/>
    <property type="match status" value="1"/>
</dbReference>
<organism evidence="7 8">
    <name type="scientific">Enterococcus saigonensis</name>
    <dbReference type="NCBI Taxonomy" id="1805431"/>
    <lineage>
        <taxon>Bacteria</taxon>
        <taxon>Bacillati</taxon>
        <taxon>Bacillota</taxon>
        <taxon>Bacilli</taxon>
        <taxon>Lactobacillales</taxon>
        <taxon>Enterococcaceae</taxon>
        <taxon>Enterococcus</taxon>
    </lineage>
</organism>
<dbReference type="Proteomes" id="UP000502998">
    <property type="component" value="Chromosome"/>
</dbReference>
<evidence type="ECO:0000259" key="5">
    <source>
        <dbReference type="Pfam" id="PF03446"/>
    </source>
</evidence>
<evidence type="ECO:0000256" key="4">
    <source>
        <dbReference type="PIRSR" id="PIRSR000103-1"/>
    </source>
</evidence>
<reference evidence="7 8" key="1">
    <citation type="submission" date="2020-02" db="EMBL/GenBank/DDBJ databases">
        <title>Characterization of vanA genotype vancomycin-resistant Enterococcus saigonensis VE80.</title>
        <authorList>
            <person name="Harada T."/>
            <person name="Motooka D."/>
            <person name="Nakamura S."/>
            <person name="Yamamoto Y."/>
            <person name="Kawahara R."/>
            <person name="Kawatsu K."/>
        </authorList>
    </citation>
    <scope>NUCLEOTIDE SEQUENCE [LARGE SCALE GENOMIC DNA]</scope>
    <source>
        <strain evidence="7 8">VE80</strain>
    </source>
</reference>
<evidence type="ECO:0000313" key="7">
    <source>
        <dbReference type="EMBL" id="BCA85576.1"/>
    </source>
</evidence>
<dbReference type="InterPro" id="IPR036291">
    <property type="entry name" value="NAD(P)-bd_dom_sf"/>
</dbReference>
<keyword evidence="3" id="KW-0520">NAD</keyword>
<protein>
    <submittedName>
        <fullName evidence="7">2-hydroxy-3-oxopropionate reductase</fullName>
    </submittedName>
</protein>
<dbReference type="PANTHER" id="PTHR43060:SF15">
    <property type="entry name" value="3-HYDROXYISOBUTYRATE DEHYDROGENASE-LIKE 1, MITOCHONDRIAL-RELATED"/>
    <property type="match status" value="1"/>
</dbReference>
<comment type="similarity">
    <text evidence="1">Belongs to the HIBADH-related family.</text>
</comment>
<dbReference type="AlphaFoldDB" id="A0A679IJZ9"/>
<dbReference type="InterPro" id="IPR013328">
    <property type="entry name" value="6PGD_dom2"/>
</dbReference>